<evidence type="ECO:0000313" key="4">
    <source>
        <dbReference type="Proteomes" id="UP000028531"/>
    </source>
</evidence>
<dbReference type="SUPFAM" id="SSF51206">
    <property type="entry name" value="cAMP-binding domain-like"/>
    <property type="match status" value="1"/>
</dbReference>
<dbReference type="InterPro" id="IPR018490">
    <property type="entry name" value="cNMP-bd_dom_sf"/>
</dbReference>
<evidence type="ECO:0000313" key="3">
    <source>
        <dbReference type="EMBL" id="PRX15085.1"/>
    </source>
</evidence>
<dbReference type="EMBL" id="PVNA01000001">
    <property type="protein sequence ID" value="PRX15085.1"/>
    <property type="molecule type" value="Genomic_DNA"/>
</dbReference>
<dbReference type="InterPro" id="IPR000595">
    <property type="entry name" value="cNMP-bd_dom"/>
</dbReference>
<name>A0A084JTH0_NONUL</name>
<evidence type="ECO:0000259" key="1">
    <source>
        <dbReference type="PROSITE" id="PS50042"/>
    </source>
</evidence>
<gene>
    <name evidence="2" type="ORF">IL45_08870</name>
    <name evidence="3" type="ORF">LY02_00298</name>
</gene>
<dbReference type="CDD" id="cd00038">
    <property type="entry name" value="CAP_ED"/>
    <property type="match status" value="1"/>
</dbReference>
<dbReference type="Proteomes" id="UP000028531">
    <property type="component" value="Unassembled WGS sequence"/>
</dbReference>
<dbReference type="EMBL" id="JPJI01000032">
    <property type="protein sequence ID" value="KEZ92254.1"/>
    <property type="molecule type" value="Genomic_DNA"/>
</dbReference>
<dbReference type="OrthoDB" id="1092431at2"/>
<dbReference type="GO" id="GO:0005829">
    <property type="term" value="C:cytosol"/>
    <property type="evidence" value="ECO:0007669"/>
    <property type="project" value="TreeGrafter"/>
</dbReference>
<dbReference type="AlphaFoldDB" id="A0A084JTH0"/>
<dbReference type="PANTHER" id="PTHR24567">
    <property type="entry name" value="CRP FAMILY TRANSCRIPTIONAL REGULATORY PROTEIN"/>
    <property type="match status" value="1"/>
</dbReference>
<keyword evidence="5" id="KW-1185">Reference proteome</keyword>
<dbReference type="Pfam" id="PF00027">
    <property type="entry name" value="cNMP_binding"/>
    <property type="match status" value="1"/>
</dbReference>
<dbReference type="PROSITE" id="PS50042">
    <property type="entry name" value="CNMP_BINDING_3"/>
    <property type="match status" value="1"/>
</dbReference>
<dbReference type="PANTHER" id="PTHR24567:SF76">
    <property type="entry name" value="CYCLIC NUCLEOTIDE-BINDING DOMAIN PROTEIN"/>
    <property type="match status" value="1"/>
</dbReference>
<evidence type="ECO:0000313" key="2">
    <source>
        <dbReference type="EMBL" id="KEZ92254.1"/>
    </source>
</evidence>
<reference evidence="2 4" key="1">
    <citation type="submission" date="2014-07" db="EMBL/GenBank/DDBJ databases">
        <title>Draft genome sequence of Nonlabens ulvanivorans, an ulvan degrading bacterium.</title>
        <authorList>
            <person name="Kopel M."/>
            <person name="Helbert W."/>
            <person name="Henrissat B."/>
            <person name="Doniger T."/>
            <person name="Banin E."/>
        </authorList>
    </citation>
    <scope>NUCLEOTIDE SEQUENCE [LARGE SCALE GENOMIC DNA]</scope>
    <source>
        <strain evidence="2 4">PLR</strain>
    </source>
</reference>
<evidence type="ECO:0000313" key="5">
    <source>
        <dbReference type="Proteomes" id="UP000239997"/>
    </source>
</evidence>
<sequence length="193" mass="22501">MELPKFLHELTQDENTPSLEYAQEVFNLLEVKKVRKKETILYLGDTATKIYFVKKGILKCSIMDDSGNLHTTRFVAENDAVTSMVSYIEQKPSNIQIDCVEDAEVLCFKYEDFQYMSKLYPGLATAFHRIMLRRYHGLLDEKARMISRDATSRYLKFIELYPAIVERLPLKEIASFLGIRQQSLSRLRSKIDE</sequence>
<dbReference type="Proteomes" id="UP000239997">
    <property type="component" value="Unassembled WGS sequence"/>
</dbReference>
<feature type="domain" description="Cyclic nucleotide-binding" evidence="1">
    <location>
        <begin position="24"/>
        <end position="116"/>
    </location>
</feature>
<reference evidence="3 5" key="2">
    <citation type="submission" date="2018-03" db="EMBL/GenBank/DDBJ databases">
        <title>Genomic Encyclopedia of Archaeal and Bacterial Type Strains, Phase II (KMG-II): from individual species to whole genera.</title>
        <authorList>
            <person name="Goeker M."/>
        </authorList>
    </citation>
    <scope>NUCLEOTIDE SEQUENCE [LARGE SCALE GENOMIC DNA]</scope>
    <source>
        <strain evidence="3 5">DSM 22727</strain>
    </source>
</reference>
<accession>A0A084JTH0</accession>
<dbReference type="GO" id="GO:0003700">
    <property type="term" value="F:DNA-binding transcription factor activity"/>
    <property type="evidence" value="ECO:0007669"/>
    <property type="project" value="TreeGrafter"/>
</dbReference>
<protein>
    <submittedName>
        <fullName evidence="3">CRP-like cAMP-binding protein</fullName>
    </submittedName>
    <submittedName>
        <fullName evidence="2">Cyclic nucleotide-binding protein</fullName>
    </submittedName>
</protein>
<organism evidence="2 4">
    <name type="scientific">Nonlabens ulvanivorans</name>
    <name type="common">Persicivirga ulvanivorans</name>
    <dbReference type="NCBI Taxonomy" id="906888"/>
    <lineage>
        <taxon>Bacteria</taxon>
        <taxon>Pseudomonadati</taxon>
        <taxon>Bacteroidota</taxon>
        <taxon>Flavobacteriia</taxon>
        <taxon>Flavobacteriales</taxon>
        <taxon>Flavobacteriaceae</taxon>
        <taxon>Nonlabens</taxon>
    </lineage>
</organism>
<dbReference type="InterPro" id="IPR050397">
    <property type="entry name" value="Env_Response_Regulators"/>
</dbReference>
<dbReference type="InterPro" id="IPR014710">
    <property type="entry name" value="RmlC-like_jellyroll"/>
</dbReference>
<proteinExistence type="predicted"/>
<dbReference type="RefSeq" id="WP_036582839.1">
    <property type="nucleotide sequence ID" value="NZ_JPJI01000032.1"/>
</dbReference>
<dbReference type="Gene3D" id="2.60.120.10">
    <property type="entry name" value="Jelly Rolls"/>
    <property type="match status" value="1"/>
</dbReference>
<comment type="caution">
    <text evidence="2">The sequence shown here is derived from an EMBL/GenBank/DDBJ whole genome shotgun (WGS) entry which is preliminary data.</text>
</comment>